<dbReference type="Pfam" id="PF08352">
    <property type="entry name" value="oligo_HPY"/>
    <property type="match status" value="1"/>
</dbReference>
<reference evidence="6" key="2">
    <citation type="submission" date="2023-01" db="EMBL/GenBank/DDBJ databases">
        <authorList>
            <person name="Sun Q."/>
            <person name="Evtushenko L."/>
        </authorList>
    </citation>
    <scope>NUCLEOTIDE SEQUENCE</scope>
    <source>
        <strain evidence="6">VKM Ac-1958</strain>
    </source>
</reference>
<dbReference type="PANTHER" id="PTHR43776:SF7">
    <property type="entry name" value="D,D-DIPEPTIDE TRANSPORT ATP-BINDING PROTEIN DDPF-RELATED"/>
    <property type="match status" value="1"/>
</dbReference>
<dbReference type="EMBL" id="BSET01000001">
    <property type="protein sequence ID" value="GLK00390.1"/>
    <property type="molecule type" value="Genomic_DNA"/>
</dbReference>
<organism evidence="6 7">
    <name type="scientific">Microbacterium keratanolyticum</name>
    <dbReference type="NCBI Taxonomy" id="67574"/>
    <lineage>
        <taxon>Bacteria</taxon>
        <taxon>Bacillati</taxon>
        <taxon>Actinomycetota</taxon>
        <taxon>Actinomycetes</taxon>
        <taxon>Micrococcales</taxon>
        <taxon>Microbacteriaceae</taxon>
        <taxon>Microbacterium</taxon>
    </lineage>
</organism>
<dbReference type="GO" id="GO:0005524">
    <property type="term" value="F:ATP binding"/>
    <property type="evidence" value="ECO:0007669"/>
    <property type="project" value="UniProtKB-KW"/>
</dbReference>
<name>A0A9W6HQU1_9MICO</name>
<accession>A0A9W6HQU1</accession>
<evidence type="ECO:0000256" key="3">
    <source>
        <dbReference type="ARBA" id="ARBA00022741"/>
    </source>
</evidence>
<dbReference type="GO" id="GO:0016887">
    <property type="term" value="F:ATP hydrolysis activity"/>
    <property type="evidence" value="ECO:0007669"/>
    <property type="project" value="InterPro"/>
</dbReference>
<dbReference type="InterPro" id="IPR013563">
    <property type="entry name" value="Oligopep_ABC_C"/>
</dbReference>
<proteinExistence type="inferred from homology"/>
<comment type="similarity">
    <text evidence="1">Belongs to the ABC transporter superfamily.</text>
</comment>
<dbReference type="InterPro" id="IPR017871">
    <property type="entry name" value="ABC_transporter-like_CS"/>
</dbReference>
<sequence length="265" mass="28763">MTVELFRAEGIGMTYPGMARPALHGVDLRIDAGRHLGIIGESGSGKSTLARILLGLQRPTTGTVMYRGAPVPAGRGRAARDFRRRVQVVLQDPFASLNPRMPIGRIIAEPVRALRPEWDAHDRATEMIAAVELPANVADRLPRELSGGQRQRVAIARALAVRPEVVIADEPVSALDVSVRAHVLRLLRRLAAHEDLTIVVVSHDLGIIDGLCADAIVMTQGRIVEQGPVIDVLEHPRHPYTRELIASVPMLPPRAPNDRGAHHGA</sequence>
<dbReference type="InterPro" id="IPR003593">
    <property type="entry name" value="AAA+_ATPase"/>
</dbReference>
<evidence type="ECO:0000256" key="2">
    <source>
        <dbReference type="ARBA" id="ARBA00022448"/>
    </source>
</evidence>
<dbReference type="PROSITE" id="PS50893">
    <property type="entry name" value="ABC_TRANSPORTER_2"/>
    <property type="match status" value="1"/>
</dbReference>
<feature type="domain" description="ABC transporter" evidence="5">
    <location>
        <begin position="6"/>
        <end position="245"/>
    </location>
</feature>
<dbReference type="GO" id="GO:0015833">
    <property type="term" value="P:peptide transport"/>
    <property type="evidence" value="ECO:0007669"/>
    <property type="project" value="InterPro"/>
</dbReference>
<keyword evidence="7" id="KW-1185">Reference proteome</keyword>
<dbReference type="AlphaFoldDB" id="A0A9W6HQU1"/>
<dbReference type="Proteomes" id="UP001142325">
    <property type="component" value="Unassembled WGS sequence"/>
</dbReference>
<keyword evidence="4 6" id="KW-0067">ATP-binding</keyword>
<dbReference type="GO" id="GO:0055085">
    <property type="term" value="P:transmembrane transport"/>
    <property type="evidence" value="ECO:0007669"/>
    <property type="project" value="UniProtKB-ARBA"/>
</dbReference>
<dbReference type="InterPro" id="IPR027417">
    <property type="entry name" value="P-loop_NTPase"/>
</dbReference>
<dbReference type="CDD" id="cd03257">
    <property type="entry name" value="ABC_NikE_OppD_transporters"/>
    <property type="match status" value="1"/>
</dbReference>
<protein>
    <submittedName>
        <fullName evidence="6">ABC transporter ATP-binding protein</fullName>
    </submittedName>
</protein>
<evidence type="ECO:0000259" key="5">
    <source>
        <dbReference type="PROSITE" id="PS50893"/>
    </source>
</evidence>
<evidence type="ECO:0000313" key="6">
    <source>
        <dbReference type="EMBL" id="GLK00390.1"/>
    </source>
</evidence>
<dbReference type="PROSITE" id="PS00211">
    <property type="entry name" value="ABC_TRANSPORTER_1"/>
    <property type="match status" value="1"/>
</dbReference>
<keyword evidence="2" id="KW-0813">Transport</keyword>
<evidence type="ECO:0000256" key="4">
    <source>
        <dbReference type="ARBA" id="ARBA00022840"/>
    </source>
</evidence>
<gene>
    <name evidence="6" type="ORF">GCM10017596_01050</name>
</gene>
<evidence type="ECO:0000256" key="1">
    <source>
        <dbReference type="ARBA" id="ARBA00005417"/>
    </source>
</evidence>
<dbReference type="RefSeq" id="WP_271171443.1">
    <property type="nucleotide sequence ID" value="NZ_BAAAUM010000001.1"/>
</dbReference>
<dbReference type="SUPFAM" id="SSF52540">
    <property type="entry name" value="P-loop containing nucleoside triphosphate hydrolases"/>
    <property type="match status" value="1"/>
</dbReference>
<dbReference type="PANTHER" id="PTHR43776">
    <property type="entry name" value="TRANSPORT ATP-BINDING PROTEIN"/>
    <property type="match status" value="1"/>
</dbReference>
<evidence type="ECO:0000313" key="7">
    <source>
        <dbReference type="Proteomes" id="UP001142325"/>
    </source>
</evidence>
<keyword evidence="3" id="KW-0547">Nucleotide-binding</keyword>
<dbReference type="Gene3D" id="3.40.50.300">
    <property type="entry name" value="P-loop containing nucleotide triphosphate hydrolases"/>
    <property type="match status" value="1"/>
</dbReference>
<dbReference type="SMART" id="SM00382">
    <property type="entry name" value="AAA"/>
    <property type="match status" value="1"/>
</dbReference>
<reference evidence="6" key="1">
    <citation type="journal article" date="2014" name="Int. J. Syst. Evol. Microbiol.">
        <title>Complete genome sequence of Corynebacterium casei LMG S-19264T (=DSM 44701T), isolated from a smear-ripened cheese.</title>
        <authorList>
            <consortium name="US DOE Joint Genome Institute (JGI-PGF)"/>
            <person name="Walter F."/>
            <person name="Albersmeier A."/>
            <person name="Kalinowski J."/>
            <person name="Ruckert C."/>
        </authorList>
    </citation>
    <scope>NUCLEOTIDE SEQUENCE</scope>
    <source>
        <strain evidence="6">VKM Ac-1958</strain>
    </source>
</reference>
<dbReference type="InterPro" id="IPR050319">
    <property type="entry name" value="ABC_transp_ATP-bind"/>
</dbReference>
<dbReference type="InterPro" id="IPR003439">
    <property type="entry name" value="ABC_transporter-like_ATP-bd"/>
</dbReference>
<dbReference type="Pfam" id="PF00005">
    <property type="entry name" value="ABC_tran"/>
    <property type="match status" value="1"/>
</dbReference>
<comment type="caution">
    <text evidence="6">The sequence shown here is derived from an EMBL/GenBank/DDBJ whole genome shotgun (WGS) entry which is preliminary data.</text>
</comment>